<evidence type="ECO:0000256" key="4">
    <source>
        <dbReference type="ARBA" id="ARBA00022989"/>
    </source>
</evidence>
<evidence type="ECO:0000256" key="7">
    <source>
        <dbReference type="SAM" id="Phobius"/>
    </source>
</evidence>
<dbReference type="RefSeq" id="WP_163250569.1">
    <property type="nucleotide sequence ID" value="NZ_JAAIUV010000004.1"/>
</dbReference>
<feature type="signal peptide" evidence="8">
    <location>
        <begin position="1"/>
        <end position="23"/>
    </location>
</feature>
<evidence type="ECO:0000313" key="10">
    <source>
        <dbReference type="Proteomes" id="UP000481621"/>
    </source>
</evidence>
<dbReference type="EMBL" id="JAAIUV010000004">
    <property type="protein sequence ID" value="NEX78040.1"/>
    <property type="molecule type" value="Genomic_DNA"/>
</dbReference>
<evidence type="ECO:0000256" key="5">
    <source>
        <dbReference type="ARBA" id="ARBA00023136"/>
    </source>
</evidence>
<feature type="region of interest" description="Disordered" evidence="6">
    <location>
        <begin position="25"/>
        <end position="55"/>
    </location>
</feature>
<proteinExistence type="predicted"/>
<organism evidence="9 10">
    <name type="scientific">Neobacillus thermocopriae</name>
    <dbReference type="NCBI Taxonomy" id="1215031"/>
    <lineage>
        <taxon>Bacteria</taxon>
        <taxon>Bacillati</taxon>
        <taxon>Bacillota</taxon>
        <taxon>Bacilli</taxon>
        <taxon>Bacillales</taxon>
        <taxon>Bacillaceae</taxon>
        <taxon>Neobacillus</taxon>
    </lineage>
</organism>
<dbReference type="InterPro" id="IPR022781">
    <property type="entry name" value="Flagellar_biosynth_FliO"/>
</dbReference>
<dbReference type="GO" id="GO:0016020">
    <property type="term" value="C:membrane"/>
    <property type="evidence" value="ECO:0007669"/>
    <property type="project" value="InterPro"/>
</dbReference>
<feature type="chain" id="PRO_5025390543" description="Flagellar biosynthesis protein FliZ" evidence="8">
    <location>
        <begin position="24"/>
        <end position="187"/>
    </location>
</feature>
<evidence type="ECO:0000256" key="1">
    <source>
        <dbReference type="ARBA" id="ARBA00004236"/>
    </source>
</evidence>
<sequence length="187" mass="21433">MKRLMFFFIVFLYLFSVQPTNFAANSSSGGESSVYETIQNGEKKTSSPSKVKKDRQSDSFLPSFIKFIFSFVFVIALLILILRYLSKRSRHMQSNGLILPLGTHPLGNNKSLQILLIGQTIYIVGVGESITLLRTISQGEEYQHLLEEIENQGEVQAFKGDNLHLKQNWTTMFKKHLKKIQRVNEEE</sequence>
<keyword evidence="3 7" id="KW-0812">Transmembrane</keyword>
<dbReference type="Proteomes" id="UP000481621">
    <property type="component" value="Unassembled WGS sequence"/>
</dbReference>
<accession>A0A6B3TP50</accession>
<keyword evidence="8" id="KW-0732">Signal</keyword>
<evidence type="ECO:0008006" key="11">
    <source>
        <dbReference type="Google" id="ProtNLM"/>
    </source>
</evidence>
<reference evidence="9" key="1">
    <citation type="submission" date="2020-02" db="EMBL/GenBank/DDBJ databases">
        <title>Bacillus sedimentmangrovi sp. nov., isolated from sediment of the mangrove ecosystem.</title>
        <authorList>
            <person name="Liu G."/>
        </authorList>
    </citation>
    <scope>NUCLEOTIDE SEQUENCE [LARGE SCALE GENOMIC DNA]</scope>
    <source>
        <strain evidence="9">SgZ-7</strain>
    </source>
</reference>
<keyword evidence="4 7" id="KW-1133">Transmembrane helix</keyword>
<feature type="transmembrane region" description="Helical" evidence="7">
    <location>
        <begin position="64"/>
        <end position="85"/>
    </location>
</feature>
<feature type="compositionally biased region" description="Polar residues" evidence="6">
    <location>
        <begin position="25"/>
        <end position="40"/>
    </location>
</feature>
<evidence type="ECO:0000256" key="3">
    <source>
        <dbReference type="ARBA" id="ARBA00022692"/>
    </source>
</evidence>
<evidence type="ECO:0000256" key="8">
    <source>
        <dbReference type="SAM" id="SignalP"/>
    </source>
</evidence>
<evidence type="ECO:0000313" key="9">
    <source>
        <dbReference type="EMBL" id="NEX78040.1"/>
    </source>
</evidence>
<keyword evidence="5 7" id="KW-0472">Membrane</keyword>
<keyword evidence="2" id="KW-1003">Cell membrane</keyword>
<evidence type="ECO:0000256" key="6">
    <source>
        <dbReference type="SAM" id="MobiDB-lite"/>
    </source>
</evidence>
<gene>
    <name evidence="9" type="ORF">G4Z05_03940</name>
</gene>
<name>A0A6B3TP50_9BACI</name>
<evidence type="ECO:0000256" key="2">
    <source>
        <dbReference type="ARBA" id="ARBA00022475"/>
    </source>
</evidence>
<dbReference type="GO" id="GO:0044781">
    <property type="term" value="P:bacterial-type flagellum organization"/>
    <property type="evidence" value="ECO:0007669"/>
    <property type="project" value="InterPro"/>
</dbReference>
<keyword evidence="10" id="KW-1185">Reference proteome</keyword>
<protein>
    <recommendedName>
        <fullName evidence="11">Flagellar biosynthesis protein FliZ</fullName>
    </recommendedName>
</protein>
<dbReference type="Pfam" id="PF04347">
    <property type="entry name" value="FliO"/>
    <property type="match status" value="1"/>
</dbReference>
<comment type="caution">
    <text evidence="9">The sequence shown here is derived from an EMBL/GenBank/DDBJ whole genome shotgun (WGS) entry which is preliminary data.</text>
</comment>
<comment type="subcellular location">
    <subcellularLocation>
        <location evidence="1">Cell membrane</location>
    </subcellularLocation>
</comment>
<dbReference type="AlphaFoldDB" id="A0A6B3TP50"/>